<dbReference type="AlphaFoldDB" id="J9BM64"/>
<sequence length="206" mass="23115">MRGEVIEARPLPSLCFTSNSLFLKGRRYVISACSLPSVVYLMILDECGVYIRWFGGIGASGSVRCRRQQQQCRENFVHTRLLSTELRDKWPLGTFPSIHRSSFCSQPAVVVATAIAAAVTATAIHSFRRHPSLGGPSIVNMALLMLLHPPSPRRRRRRRCVHAFCNTHTSSIDTPLLTHSIETYMSEGRDMEGTESNKFCVRLACY</sequence>
<proteinExistence type="predicted"/>
<accession>J9BM64</accession>
<protein>
    <submittedName>
        <fullName evidence="1">Uncharacterized protein</fullName>
    </submittedName>
</protein>
<evidence type="ECO:0000313" key="2">
    <source>
        <dbReference type="Proteomes" id="UP000004810"/>
    </source>
</evidence>
<comment type="caution">
    <text evidence="1">The sequence shown here is derived from an EMBL/GenBank/DDBJ whole genome shotgun (WGS) entry which is preliminary data.</text>
</comment>
<evidence type="ECO:0000313" key="1">
    <source>
        <dbReference type="EMBL" id="EJW88610.1"/>
    </source>
</evidence>
<name>J9BM64_WUCBA</name>
<organism evidence="1 2">
    <name type="scientific">Wuchereria bancrofti</name>
    <dbReference type="NCBI Taxonomy" id="6293"/>
    <lineage>
        <taxon>Eukaryota</taxon>
        <taxon>Metazoa</taxon>
        <taxon>Ecdysozoa</taxon>
        <taxon>Nematoda</taxon>
        <taxon>Chromadorea</taxon>
        <taxon>Rhabditida</taxon>
        <taxon>Spirurina</taxon>
        <taxon>Spiruromorpha</taxon>
        <taxon>Filarioidea</taxon>
        <taxon>Onchocercidae</taxon>
        <taxon>Wuchereria</taxon>
    </lineage>
</organism>
<gene>
    <name evidence="1" type="ORF">WUBG_00476</name>
</gene>
<reference evidence="2" key="1">
    <citation type="submission" date="2012-08" db="EMBL/GenBank/DDBJ databases">
        <title>The Genome Sequence of Wuchereria bancrofti.</title>
        <authorList>
            <person name="Nutman T.B."/>
            <person name="Fink D.L."/>
            <person name="Russ C."/>
            <person name="Young S."/>
            <person name="Zeng Q."/>
            <person name="Koehrsen M."/>
            <person name="Alvarado L."/>
            <person name="Berlin A."/>
            <person name="Chapman S.B."/>
            <person name="Chen Z."/>
            <person name="Freedman E."/>
            <person name="Gellesch M."/>
            <person name="Goldberg J."/>
            <person name="Griggs A."/>
            <person name="Gujja S."/>
            <person name="Heilman E.R."/>
            <person name="Heiman D."/>
            <person name="Hepburn T."/>
            <person name="Howarth C."/>
            <person name="Jen D."/>
            <person name="Larson L."/>
            <person name="Lewis B."/>
            <person name="Mehta T."/>
            <person name="Park D."/>
            <person name="Pearson M."/>
            <person name="Roberts A."/>
            <person name="Saif S."/>
            <person name="Shea T."/>
            <person name="Shenoy N."/>
            <person name="Sisk P."/>
            <person name="Stolte C."/>
            <person name="Sykes S."/>
            <person name="Walk T."/>
            <person name="White J."/>
            <person name="Yandava C."/>
            <person name="Haas B."/>
            <person name="Henn M.R."/>
            <person name="Nusbaum C."/>
            <person name="Birren B."/>
        </authorList>
    </citation>
    <scope>NUCLEOTIDE SEQUENCE [LARGE SCALE GENOMIC DNA]</scope>
    <source>
        <strain evidence="2">NA</strain>
    </source>
</reference>
<dbReference type="EMBL" id="ADBV01000078">
    <property type="protein sequence ID" value="EJW88610.1"/>
    <property type="molecule type" value="Genomic_DNA"/>
</dbReference>
<dbReference type="Proteomes" id="UP000004810">
    <property type="component" value="Unassembled WGS sequence"/>
</dbReference>